<sequence length="62" mass="6813">MKPDEQTDEEEEVVTMVGACGEHRAQREEDSQSPNVSLTVGVSARDSQKPNIYSRCPAAPDH</sequence>
<reference evidence="2 3" key="1">
    <citation type="submission" date="2019-03" db="EMBL/GenBank/DDBJ databases">
        <title>First draft genome of Liparis tanakae, snailfish: a comprehensive survey of snailfish specific genes.</title>
        <authorList>
            <person name="Kim W."/>
            <person name="Song I."/>
            <person name="Jeong J.-H."/>
            <person name="Kim D."/>
            <person name="Kim S."/>
            <person name="Ryu S."/>
            <person name="Song J.Y."/>
            <person name="Lee S.K."/>
        </authorList>
    </citation>
    <scope>NUCLEOTIDE SEQUENCE [LARGE SCALE GENOMIC DNA]</scope>
    <source>
        <tissue evidence="2">Muscle</tissue>
    </source>
</reference>
<name>A0A4Z2EV52_9TELE</name>
<accession>A0A4Z2EV52</accession>
<gene>
    <name evidence="2" type="ORF">EYF80_057310</name>
</gene>
<organism evidence="2 3">
    <name type="scientific">Liparis tanakae</name>
    <name type="common">Tanaka's snailfish</name>
    <dbReference type="NCBI Taxonomy" id="230148"/>
    <lineage>
        <taxon>Eukaryota</taxon>
        <taxon>Metazoa</taxon>
        <taxon>Chordata</taxon>
        <taxon>Craniata</taxon>
        <taxon>Vertebrata</taxon>
        <taxon>Euteleostomi</taxon>
        <taxon>Actinopterygii</taxon>
        <taxon>Neopterygii</taxon>
        <taxon>Teleostei</taxon>
        <taxon>Neoteleostei</taxon>
        <taxon>Acanthomorphata</taxon>
        <taxon>Eupercaria</taxon>
        <taxon>Perciformes</taxon>
        <taxon>Cottioidei</taxon>
        <taxon>Cottales</taxon>
        <taxon>Liparidae</taxon>
        <taxon>Liparis</taxon>
    </lineage>
</organism>
<feature type="region of interest" description="Disordered" evidence="1">
    <location>
        <begin position="22"/>
        <end position="62"/>
    </location>
</feature>
<dbReference type="EMBL" id="SRLO01002638">
    <property type="protein sequence ID" value="TNN32530.1"/>
    <property type="molecule type" value="Genomic_DNA"/>
</dbReference>
<dbReference type="AlphaFoldDB" id="A0A4Z2EV52"/>
<proteinExistence type="predicted"/>
<evidence type="ECO:0000313" key="2">
    <source>
        <dbReference type="EMBL" id="TNN32530.1"/>
    </source>
</evidence>
<dbReference type="Proteomes" id="UP000314294">
    <property type="component" value="Unassembled WGS sequence"/>
</dbReference>
<protein>
    <submittedName>
        <fullName evidence="2">Uncharacterized protein</fullName>
    </submittedName>
</protein>
<comment type="caution">
    <text evidence="2">The sequence shown here is derived from an EMBL/GenBank/DDBJ whole genome shotgun (WGS) entry which is preliminary data.</text>
</comment>
<evidence type="ECO:0000313" key="3">
    <source>
        <dbReference type="Proteomes" id="UP000314294"/>
    </source>
</evidence>
<keyword evidence="3" id="KW-1185">Reference proteome</keyword>
<evidence type="ECO:0000256" key="1">
    <source>
        <dbReference type="SAM" id="MobiDB-lite"/>
    </source>
</evidence>